<evidence type="ECO:0000313" key="5">
    <source>
        <dbReference type="EMBL" id="MBF8437495.1"/>
    </source>
</evidence>
<reference evidence="5" key="1">
    <citation type="submission" date="2020-11" db="EMBL/GenBank/DDBJ databases">
        <title>Halonatronomonas betainensis gen. nov., sp. nov. a novel haloalkaliphilic representative of the family Halanaerobiacae capable of betaine degradation.</title>
        <authorList>
            <person name="Boltyanskaya Y."/>
            <person name="Kevbrin V."/>
            <person name="Detkova E."/>
            <person name="Grouzdev D.S."/>
            <person name="Koziaeva V."/>
            <person name="Zhilina T."/>
        </authorList>
    </citation>
    <scope>NUCLEOTIDE SEQUENCE</scope>
    <source>
        <strain evidence="5">Z-7014</strain>
    </source>
</reference>
<dbReference type="InterPro" id="IPR001647">
    <property type="entry name" value="HTH_TetR"/>
</dbReference>
<evidence type="ECO:0000313" key="6">
    <source>
        <dbReference type="Proteomes" id="UP000621436"/>
    </source>
</evidence>
<dbReference type="EMBL" id="JADPIE010000006">
    <property type="protein sequence ID" value="MBF8437495.1"/>
    <property type="molecule type" value="Genomic_DNA"/>
</dbReference>
<evidence type="ECO:0000256" key="1">
    <source>
        <dbReference type="ARBA" id="ARBA00023125"/>
    </source>
</evidence>
<keyword evidence="1 2" id="KW-0238">DNA-binding</keyword>
<dbReference type="AlphaFoldDB" id="A0A931AVX6"/>
<sequence>MTINSDEEQGSNQMESKAVDPKKETITDGRKSRREQNKRKVLSTFLNLIAEKRTLPDTGEIASEAGVSRRSIFRYFNDLDELIEEAYHYKLDQIREKFPEPEVPIKTDNIEEVITRYVNHLSDIYEFTASIRNLLSERGMPLEVRERIETLKSQTLRDGLKKYFEIFLDDTDIESNFIYALESSLSPKNWDYLKGPCGLNIEQARQAWVEMLLRIFSKYKNK</sequence>
<evidence type="ECO:0000256" key="2">
    <source>
        <dbReference type="PROSITE-ProRule" id="PRU00335"/>
    </source>
</evidence>
<comment type="caution">
    <text evidence="5">The sequence shown here is derived from an EMBL/GenBank/DDBJ whole genome shotgun (WGS) entry which is preliminary data.</text>
</comment>
<name>A0A931AVX6_9FIRM</name>
<dbReference type="GO" id="GO:0003677">
    <property type="term" value="F:DNA binding"/>
    <property type="evidence" value="ECO:0007669"/>
    <property type="project" value="UniProtKB-UniRule"/>
</dbReference>
<accession>A0A931AVX6</accession>
<dbReference type="RefSeq" id="WP_270454487.1">
    <property type="nucleotide sequence ID" value="NZ_JADPIE010000006.1"/>
</dbReference>
<evidence type="ECO:0000259" key="4">
    <source>
        <dbReference type="PROSITE" id="PS50977"/>
    </source>
</evidence>
<protein>
    <submittedName>
        <fullName evidence="5">TetR/AcrR family transcriptional regulator</fullName>
    </submittedName>
</protein>
<feature type="compositionally biased region" description="Basic and acidic residues" evidence="3">
    <location>
        <begin position="17"/>
        <end position="30"/>
    </location>
</feature>
<proteinExistence type="predicted"/>
<dbReference type="Proteomes" id="UP000621436">
    <property type="component" value="Unassembled WGS sequence"/>
</dbReference>
<feature type="DNA-binding region" description="H-T-H motif" evidence="2">
    <location>
        <begin position="57"/>
        <end position="76"/>
    </location>
</feature>
<organism evidence="5 6">
    <name type="scientific">Halonatronomonas betaini</name>
    <dbReference type="NCBI Taxonomy" id="2778430"/>
    <lineage>
        <taxon>Bacteria</taxon>
        <taxon>Bacillati</taxon>
        <taxon>Bacillota</taxon>
        <taxon>Clostridia</taxon>
        <taxon>Halanaerobiales</taxon>
        <taxon>Halarsenatibacteraceae</taxon>
        <taxon>Halonatronomonas</taxon>
    </lineage>
</organism>
<evidence type="ECO:0000256" key="3">
    <source>
        <dbReference type="SAM" id="MobiDB-lite"/>
    </source>
</evidence>
<keyword evidence="6" id="KW-1185">Reference proteome</keyword>
<dbReference type="Gene3D" id="1.10.357.10">
    <property type="entry name" value="Tetracycline Repressor, domain 2"/>
    <property type="match status" value="1"/>
</dbReference>
<feature type="domain" description="HTH tetR-type" evidence="4">
    <location>
        <begin position="35"/>
        <end position="94"/>
    </location>
</feature>
<dbReference type="PROSITE" id="PS50977">
    <property type="entry name" value="HTH_TETR_2"/>
    <property type="match status" value="1"/>
</dbReference>
<dbReference type="InterPro" id="IPR009057">
    <property type="entry name" value="Homeodomain-like_sf"/>
</dbReference>
<feature type="region of interest" description="Disordered" evidence="3">
    <location>
        <begin position="1"/>
        <end position="37"/>
    </location>
</feature>
<dbReference type="Pfam" id="PF00440">
    <property type="entry name" value="TetR_N"/>
    <property type="match status" value="1"/>
</dbReference>
<dbReference type="SUPFAM" id="SSF46689">
    <property type="entry name" value="Homeodomain-like"/>
    <property type="match status" value="1"/>
</dbReference>
<gene>
    <name evidence="5" type="ORF">I0Q91_10410</name>
</gene>